<comment type="subcellular location">
    <subcellularLocation>
        <location evidence="1">Endoplasmic reticulum membrane</location>
        <topology evidence="1">Multi-pass membrane protein</topology>
    </subcellularLocation>
</comment>
<reference evidence="9" key="1">
    <citation type="submission" date="2025-08" db="UniProtKB">
        <authorList>
            <consortium name="Ensembl"/>
        </authorList>
    </citation>
    <scope>IDENTIFICATION</scope>
</reference>
<dbReference type="PANTHER" id="PTHR23129:SF1">
    <property type="entry name" value="ACYL-COENZYME A DIPHOSPHATASE FITM2"/>
    <property type="match status" value="1"/>
</dbReference>
<dbReference type="Ensembl" id="ENSVKKT00000004904.1">
    <property type="protein sequence ID" value="ENSVKKP00000004772.1"/>
    <property type="gene ID" value="ENSVKKG00000003550.1"/>
</dbReference>
<dbReference type="Proteomes" id="UP000694545">
    <property type="component" value="Unplaced"/>
</dbReference>
<evidence type="ECO:0000256" key="4">
    <source>
        <dbReference type="ARBA" id="ARBA00022824"/>
    </source>
</evidence>
<reference evidence="9" key="2">
    <citation type="submission" date="2025-09" db="UniProtKB">
        <authorList>
            <consortium name="Ensembl"/>
        </authorList>
    </citation>
    <scope>IDENTIFICATION</scope>
</reference>
<sequence length="300" mass="34132">MRPSDVSALTHYGGREFAGRLSPLLDARPARAWCAVNVPGMASIDRSVRFLLPYLVRSSVRQTMPWGLLGLTLGGSLVKEFAPLPDSYLNNKRNLLNICFVKFAWAWTFILLLPFISITNYLVTRNILVVFQRLTTLMVGTAVWYACTCVFLYIEDLTGTCYKSPALDIQLLEHLNKLQCQKAGHFWHGFDISGHSFLLSYCALMIVEEMAVMHSVTTSQGSRLHRAVSILFLALSCLTLIWLLMFLTTAIYFHDFFQKFFGTLVGLFAWYGTYRFWYLKPVSPGLPPQRTSFQKSNHSL</sequence>
<evidence type="ECO:0000256" key="1">
    <source>
        <dbReference type="ARBA" id="ARBA00004477"/>
    </source>
</evidence>
<name>A0A8D2ISZ9_VARKO</name>
<evidence type="ECO:0000256" key="3">
    <source>
        <dbReference type="ARBA" id="ARBA00022801"/>
    </source>
</evidence>
<evidence type="ECO:0000256" key="8">
    <source>
        <dbReference type="SAM" id="Phobius"/>
    </source>
</evidence>
<dbReference type="GO" id="GO:0005789">
    <property type="term" value="C:endoplasmic reticulum membrane"/>
    <property type="evidence" value="ECO:0007669"/>
    <property type="project" value="UniProtKB-SubCell"/>
</dbReference>
<evidence type="ECO:0000256" key="7">
    <source>
        <dbReference type="ARBA" id="ARBA00023136"/>
    </source>
</evidence>
<dbReference type="GO" id="GO:0010945">
    <property type="term" value="F:coenzyme A diphosphatase activity"/>
    <property type="evidence" value="ECO:0007669"/>
    <property type="project" value="InterPro"/>
</dbReference>
<evidence type="ECO:0000313" key="10">
    <source>
        <dbReference type="Proteomes" id="UP000694545"/>
    </source>
</evidence>
<dbReference type="Pfam" id="PF10261">
    <property type="entry name" value="FIT"/>
    <property type="match status" value="2"/>
</dbReference>
<protein>
    <submittedName>
        <fullName evidence="9">Fat storage inducing transmembrane protein 2</fullName>
    </submittedName>
</protein>
<keyword evidence="4" id="KW-0256">Endoplasmic reticulum</keyword>
<evidence type="ECO:0000256" key="5">
    <source>
        <dbReference type="ARBA" id="ARBA00022989"/>
    </source>
</evidence>
<dbReference type="GO" id="GO:0034389">
    <property type="term" value="P:lipid droplet organization"/>
    <property type="evidence" value="ECO:0007669"/>
    <property type="project" value="InterPro"/>
</dbReference>
<feature type="transmembrane region" description="Helical" evidence="8">
    <location>
        <begin position="135"/>
        <end position="154"/>
    </location>
</feature>
<dbReference type="InterPro" id="IPR046401">
    <property type="entry name" value="FITM1/2"/>
</dbReference>
<keyword evidence="7 8" id="KW-0472">Membrane</keyword>
<feature type="transmembrane region" description="Helical" evidence="8">
    <location>
        <begin position="104"/>
        <end position="123"/>
    </location>
</feature>
<keyword evidence="10" id="KW-1185">Reference proteome</keyword>
<feature type="transmembrane region" description="Helical" evidence="8">
    <location>
        <begin position="228"/>
        <end position="254"/>
    </location>
</feature>
<proteinExistence type="inferred from homology"/>
<accession>A0A8D2ISZ9</accession>
<feature type="transmembrane region" description="Helical" evidence="8">
    <location>
        <begin position="260"/>
        <end position="278"/>
    </location>
</feature>
<dbReference type="OMA" id="TYRFWYL"/>
<dbReference type="GO" id="GO:0019915">
    <property type="term" value="P:lipid storage"/>
    <property type="evidence" value="ECO:0007669"/>
    <property type="project" value="InterPro"/>
</dbReference>
<evidence type="ECO:0000256" key="2">
    <source>
        <dbReference type="ARBA" id="ARBA00022692"/>
    </source>
</evidence>
<keyword evidence="3" id="KW-0378">Hydrolase</keyword>
<dbReference type="InterPro" id="IPR019388">
    <property type="entry name" value="FIT"/>
</dbReference>
<dbReference type="AlphaFoldDB" id="A0A8D2ISZ9"/>
<dbReference type="GO" id="GO:0008654">
    <property type="term" value="P:phospholipid biosynthetic process"/>
    <property type="evidence" value="ECO:0007669"/>
    <property type="project" value="TreeGrafter"/>
</dbReference>
<dbReference type="PANTHER" id="PTHR23129">
    <property type="entry name" value="ACYL-COENZYME A DIPHOSPHATASE FITM2"/>
    <property type="match status" value="1"/>
</dbReference>
<evidence type="ECO:0000256" key="6">
    <source>
        <dbReference type="ARBA" id="ARBA00023098"/>
    </source>
</evidence>
<keyword evidence="2 8" id="KW-0812">Transmembrane</keyword>
<dbReference type="HAMAP" id="MF_03230">
    <property type="entry name" value="FITM2"/>
    <property type="match status" value="1"/>
</dbReference>
<organism evidence="9 10">
    <name type="scientific">Varanus komodoensis</name>
    <name type="common">Komodo dragon</name>
    <dbReference type="NCBI Taxonomy" id="61221"/>
    <lineage>
        <taxon>Eukaryota</taxon>
        <taxon>Metazoa</taxon>
        <taxon>Chordata</taxon>
        <taxon>Craniata</taxon>
        <taxon>Vertebrata</taxon>
        <taxon>Euteleostomi</taxon>
        <taxon>Lepidosauria</taxon>
        <taxon>Squamata</taxon>
        <taxon>Bifurcata</taxon>
        <taxon>Unidentata</taxon>
        <taxon>Episquamata</taxon>
        <taxon>Toxicofera</taxon>
        <taxon>Anguimorpha</taxon>
        <taxon>Paleoanguimorpha</taxon>
        <taxon>Varanoidea</taxon>
        <taxon>Varanidae</taxon>
        <taxon>Varanus</taxon>
    </lineage>
</organism>
<evidence type="ECO:0000313" key="9">
    <source>
        <dbReference type="Ensembl" id="ENSVKKP00000004772.1"/>
    </source>
</evidence>
<keyword evidence="6" id="KW-0443">Lipid metabolism</keyword>
<keyword evidence="5 8" id="KW-1133">Transmembrane helix</keyword>